<dbReference type="EMBL" id="DWWS01000050">
    <property type="protein sequence ID" value="HJC24881.1"/>
    <property type="molecule type" value="Genomic_DNA"/>
</dbReference>
<dbReference type="AlphaFoldDB" id="A0A9D2NG51"/>
<reference evidence="2" key="1">
    <citation type="journal article" date="2021" name="PeerJ">
        <title>Extensive microbial diversity within the chicken gut microbiome revealed by metagenomics and culture.</title>
        <authorList>
            <person name="Gilroy R."/>
            <person name="Ravi A."/>
            <person name="Getino M."/>
            <person name="Pursley I."/>
            <person name="Horton D.L."/>
            <person name="Alikhan N.F."/>
            <person name="Baker D."/>
            <person name="Gharbi K."/>
            <person name="Hall N."/>
            <person name="Watson M."/>
            <person name="Adriaenssens E.M."/>
            <person name="Foster-Nyarko E."/>
            <person name="Jarju S."/>
            <person name="Secka A."/>
            <person name="Antonio M."/>
            <person name="Oren A."/>
            <person name="Chaudhuri R.R."/>
            <person name="La Ragione R."/>
            <person name="Hildebrand F."/>
            <person name="Pallen M.J."/>
        </authorList>
    </citation>
    <scope>NUCLEOTIDE SEQUENCE</scope>
    <source>
        <strain evidence="2">USAMLcec2-132</strain>
    </source>
</reference>
<feature type="transmembrane region" description="Helical" evidence="1">
    <location>
        <begin position="12"/>
        <end position="30"/>
    </location>
</feature>
<dbReference type="Pfam" id="PF12669">
    <property type="entry name" value="FeoB_associated"/>
    <property type="match status" value="1"/>
</dbReference>
<evidence type="ECO:0000313" key="3">
    <source>
        <dbReference type="Proteomes" id="UP000823891"/>
    </source>
</evidence>
<organism evidence="2 3">
    <name type="scientific">Candidatus Eisenbergiella merdavium</name>
    <dbReference type="NCBI Taxonomy" id="2838551"/>
    <lineage>
        <taxon>Bacteria</taxon>
        <taxon>Bacillati</taxon>
        <taxon>Bacillota</taxon>
        <taxon>Clostridia</taxon>
        <taxon>Lachnospirales</taxon>
        <taxon>Lachnospiraceae</taxon>
        <taxon>Eisenbergiella</taxon>
    </lineage>
</organism>
<proteinExistence type="predicted"/>
<keyword evidence="1" id="KW-1133">Transmembrane helix</keyword>
<gene>
    <name evidence="2" type="ORF">H9761_14455</name>
</gene>
<comment type="caution">
    <text evidence="2">The sequence shown here is derived from an EMBL/GenBank/DDBJ whole genome shotgun (WGS) entry which is preliminary data.</text>
</comment>
<evidence type="ECO:0000313" key="2">
    <source>
        <dbReference type="EMBL" id="HJC24881.1"/>
    </source>
</evidence>
<name>A0A9D2NG51_9FIRM</name>
<sequence length="66" mass="6606">MFTFLMNNAGTILTALVLAAVIFLVVRGMVRDRRAGKGGCGGNCGACAGCGGGCAATPVSKTARNR</sequence>
<keyword evidence="1" id="KW-0812">Transmembrane</keyword>
<protein>
    <submittedName>
        <fullName evidence="2">FeoB-associated Cys-rich membrane protein</fullName>
    </submittedName>
</protein>
<dbReference type="Proteomes" id="UP000823891">
    <property type="component" value="Unassembled WGS sequence"/>
</dbReference>
<evidence type="ECO:0000256" key="1">
    <source>
        <dbReference type="SAM" id="Phobius"/>
    </source>
</evidence>
<accession>A0A9D2NG51</accession>
<reference evidence="2" key="2">
    <citation type="submission" date="2021-04" db="EMBL/GenBank/DDBJ databases">
        <authorList>
            <person name="Gilroy R."/>
        </authorList>
    </citation>
    <scope>NUCLEOTIDE SEQUENCE</scope>
    <source>
        <strain evidence="2">USAMLcec2-132</strain>
    </source>
</reference>
<keyword evidence="1" id="KW-0472">Membrane</keyword>